<sequence>MRQDVRSYDKGHPNRKMSPNIFLLEIRTCSEAWKKMTSQSAFLWTVPTAAIFMWSSAYKIEHSVGTQVTTPQSPEDQFLPLVRDDRALKTQVRKVLTLCVIYAFHD</sequence>
<accession>A0A8X6R042</accession>
<proteinExistence type="predicted"/>
<gene>
    <name evidence="1" type="ORF">NPIL_82241</name>
</gene>
<dbReference type="Proteomes" id="UP000887013">
    <property type="component" value="Unassembled WGS sequence"/>
</dbReference>
<protein>
    <submittedName>
        <fullName evidence="1">Uncharacterized protein</fullName>
    </submittedName>
</protein>
<reference evidence="1" key="1">
    <citation type="submission" date="2020-08" db="EMBL/GenBank/DDBJ databases">
        <title>Multicomponent nature underlies the extraordinary mechanical properties of spider dragline silk.</title>
        <authorList>
            <person name="Kono N."/>
            <person name="Nakamura H."/>
            <person name="Mori M."/>
            <person name="Yoshida Y."/>
            <person name="Ohtoshi R."/>
            <person name="Malay A.D."/>
            <person name="Moran D.A.P."/>
            <person name="Tomita M."/>
            <person name="Numata K."/>
            <person name="Arakawa K."/>
        </authorList>
    </citation>
    <scope>NUCLEOTIDE SEQUENCE</scope>
</reference>
<organism evidence="1 2">
    <name type="scientific">Nephila pilipes</name>
    <name type="common">Giant wood spider</name>
    <name type="synonym">Nephila maculata</name>
    <dbReference type="NCBI Taxonomy" id="299642"/>
    <lineage>
        <taxon>Eukaryota</taxon>
        <taxon>Metazoa</taxon>
        <taxon>Ecdysozoa</taxon>
        <taxon>Arthropoda</taxon>
        <taxon>Chelicerata</taxon>
        <taxon>Arachnida</taxon>
        <taxon>Araneae</taxon>
        <taxon>Araneomorphae</taxon>
        <taxon>Entelegynae</taxon>
        <taxon>Araneoidea</taxon>
        <taxon>Nephilidae</taxon>
        <taxon>Nephila</taxon>
    </lineage>
</organism>
<dbReference type="AlphaFoldDB" id="A0A8X6R042"/>
<evidence type="ECO:0000313" key="1">
    <source>
        <dbReference type="EMBL" id="GFU47353.1"/>
    </source>
</evidence>
<keyword evidence="2" id="KW-1185">Reference proteome</keyword>
<dbReference type="EMBL" id="BMAW01086450">
    <property type="protein sequence ID" value="GFU47353.1"/>
    <property type="molecule type" value="Genomic_DNA"/>
</dbReference>
<name>A0A8X6R042_NEPPI</name>
<evidence type="ECO:0000313" key="2">
    <source>
        <dbReference type="Proteomes" id="UP000887013"/>
    </source>
</evidence>
<comment type="caution">
    <text evidence="1">The sequence shown here is derived from an EMBL/GenBank/DDBJ whole genome shotgun (WGS) entry which is preliminary data.</text>
</comment>